<comment type="caution">
    <text evidence="1">The sequence shown here is derived from an EMBL/GenBank/DDBJ whole genome shotgun (WGS) entry which is preliminary data.</text>
</comment>
<sequence>MLEPRPPEAHGPGRVALVVLAKAPEPGRVKTRLCPPAEAAEAADIAAAALLDTLDAVRATAGGRPVLALTGRLDAAARGEELAGAIRDLPVVAQRGAGLGARIAAAHADASRCAPGLPTLLIGMDTPQADARLLDRCVDALLGPAGPDAVLGPATDGGWWVLGLRDPQAAQVLAHVPTSRPDTGQRTLHALRAAGLRVVLAPTLRDVDTAADAVAVSRAAAGTRFAAAVRAVPALGRGRGC</sequence>
<evidence type="ECO:0000313" key="2">
    <source>
        <dbReference type="Proteomes" id="UP000319818"/>
    </source>
</evidence>
<dbReference type="EMBL" id="VFPH01000002">
    <property type="protein sequence ID" value="TQM36593.1"/>
    <property type="molecule type" value="Genomic_DNA"/>
</dbReference>
<gene>
    <name evidence="1" type="ORF">FB388_3774</name>
</gene>
<dbReference type="Pfam" id="PF09837">
    <property type="entry name" value="DUF2064"/>
    <property type="match status" value="1"/>
</dbReference>
<name>A0A543FRX6_9PSEU</name>
<dbReference type="InterPro" id="IPR029044">
    <property type="entry name" value="Nucleotide-diphossugar_trans"/>
</dbReference>
<accession>A0A543FRX6</accession>
<dbReference type="Gene3D" id="3.90.550.10">
    <property type="entry name" value="Spore Coat Polysaccharide Biosynthesis Protein SpsA, Chain A"/>
    <property type="match status" value="1"/>
</dbReference>
<dbReference type="PANTHER" id="PTHR36529:SF1">
    <property type="entry name" value="GLYCOSYLTRANSFERASE"/>
    <property type="match status" value="1"/>
</dbReference>
<dbReference type="PANTHER" id="PTHR36529">
    <property type="entry name" value="SLL1095 PROTEIN"/>
    <property type="match status" value="1"/>
</dbReference>
<evidence type="ECO:0000313" key="1">
    <source>
        <dbReference type="EMBL" id="TQM36593.1"/>
    </source>
</evidence>
<dbReference type="AlphaFoldDB" id="A0A543FRX6"/>
<proteinExistence type="predicted"/>
<dbReference type="InterPro" id="IPR018641">
    <property type="entry name" value="Trfase_1_rSAM/seldom-assoc"/>
</dbReference>
<dbReference type="Proteomes" id="UP000319818">
    <property type="component" value="Unassembled WGS sequence"/>
</dbReference>
<organism evidence="1 2">
    <name type="scientific">Pseudonocardia cypriaca</name>
    <dbReference type="NCBI Taxonomy" id="882449"/>
    <lineage>
        <taxon>Bacteria</taxon>
        <taxon>Bacillati</taxon>
        <taxon>Actinomycetota</taxon>
        <taxon>Actinomycetes</taxon>
        <taxon>Pseudonocardiales</taxon>
        <taxon>Pseudonocardiaceae</taxon>
        <taxon>Pseudonocardia</taxon>
    </lineage>
</organism>
<dbReference type="SUPFAM" id="SSF53448">
    <property type="entry name" value="Nucleotide-diphospho-sugar transferases"/>
    <property type="match status" value="1"/>
</dbReference>
<protein>
    <recommendedName>
        <fullName evidence="3">Glycosyltransferase A (GT-A) superfamily protein (DUF2064 family)</fullName>
    </recommendedName>
</protein>
<evidence type="ECO:0008006" key="3">
    <source>
        <dbReference type="Google" id="ProtNLM"/>
    </source>
</evidence>
<keyword evidence="2" id="KW-1185">Reference proteome</keyword>
<reference evidence="1 2" key="1">
    <citation type="submission" date="2019-06" db="EMBL/GenBank/DDBJ databases">
        <title>Sequencing the genomes of 1000 actinobacteria strains.</title>
        <authorList>
            <person name="Klenk H.-P."/>
        </authorList>
    </citation>
    <scope>NUCLEOTIDE SEQUENCE [LARGE SCALE GENOMIC DNA]</scope>
    <source>
        <strain evidence="1 2">DSM 45511</strain>
    </source>
</reference>